<dbReference type="EMBL" id="JABFAI010000171">
    <property type="protein sequence ID" value="KAF4951686.1"/>
    <property type="molecule type" value="Genomic_DNA"/>
</dbReference>
<protein>
    <recommendedName>
        <fullName evidence="2">J domain-containing protein</fullName>
    </recommendedName>
</protein>
<accession>A0A8H4T5G9</accession>
<dbReference type="Proteomes" id="UP000604273">
    <property type="component" value="Unassembled WGS sequence"/>
</dbReference>
<dbReference type="SUPFAM" id="SSF46565">
    <property type="entry name" value="Chaperone J-domain"/>
    <property type="match status" value="1"/>
</dbReference>
<gene>
    <name evidence="3" type="ORF">FGADI_7280</name>
</gene>
<dbReference type="CDD" id="cd06257">
    <property type="entry name" value="DnaJ"/>
    <property type="match status" value="1"/>
</dbReference>
<dbReference type="OrthoDB" id="442087at2759"/>
<dbReference type="PROSITE" id="PS50076">
    <property type="entry name" value="DNAJ_2"/>
    <property type="match status" value="1"/>
</dbReference>
<feature type="region of interest" description="Disordered" evidence="1">
    <location>
        <begin position="20"/>
        <end position="47"/>
    </location>
</feature>
<dbReference type="Gene3D" id="1.10.287.110">
    <property type="entry name" value="DnaJ domain"/>
    <property type="match status" value="1"/>
</dbReference>
<comment type="caution">
    <text evidence="3">The sequence shown here is derived from an EMBL/GenBank/DDBJ whole genome shotgun (WGS) entry which is preliminary data.</text>
</comment>
<dbReference type="InterPro" id="IPR036869">
    <property type="entry name" value="J_dom_sf"/>
</dbReference>
<name>A0A8H4T5G9_9HYPO</name>
<evidence type="ECO:0000256" key="1">
    <source>
        <dbReference type="SAM" id="MobiDB-lite"/>
    </source>
</evidence>
<feature type="compositionally biased region" description="Acidic residues" evidence="1">
    <location>
        <begin position="251"/>
        <end position="262"/>
    </location>
</feature>
<dbReference type="SMART" id="SM00271">
    <property type="entry name" value="DnaJ"/>
    <property type="match status" value="1"/>
</dbReference>
<feature type="domain" description="J" evidence="2">
    <location>
        <begin position="168"/>
        <end position="241"/>
    </location>
</feature>
<evidence type="ECO:0000259" key="2">
    <source>
        <dbReference type="PROSITE" id="PS50076"/>
    </source>
</evidence>
<dbReference type="InterPro" id="IPR001623">
    <property type="entry name" value="DnaJ_domain"/>
</dbReference>
<organism evidence="3 4">
    <name type="scientific">Fusarium gaditjirri</name>
    <dbReference type="NCBI Taxonomy" id="282569"/>
    <lineage>
        <taxon>Eukaryota</taxon>
        <taxon>Fungi</taxon>
        <taxon>Dikarya</taxon>
        <taxon>Ascomycota</taxon>
        <taxon>Pezizomycotina</taxon>
        <taxon>Sordariomycetes</taxon>
        <taxon>Hypocreomycetidae</taxon>
        <taxon>Hypocreales</taxon>
        <taxon>Nectriaceae</taxon>
        <taxon>Fusarium</taxon>
        <taxon>Fusarium nisikadoi species complex</taxon>
    </lineage>
</organism>
<dbReference type="Pfam" id="PF00226">
    <property type="entry name" value="DnaJ"/>
    <property type="match status" value="1"/>
</dbReference>
<feature type="compositionally biased region" description="Polar residues" evidence="1">
    <location>
        <begin position="34"/>
        <end position="44"/>
    </location>
</feature>
<proteinExistence type="predicted"/>
<dbReference type="AlphaFoldDB" id="A0A8H4T5G9"/>
<keyword evidence="4" id="KW-1185">Reference proteome</keyword>
<reference evidence="3" key="1">
    <citation type="journal article" date="2020" name="BMC Genomics">
        <title>Correction to: Identification and distribution of gene clusters required for synthesis of sphingolipid metabolism inhibitors in diverse species of the filamentous fungus Fusarium.</title>
        <authorList>
            <person name="Kim H.S."/>
            <person name="Lohmar J.M."/>
            <person name="Busman M."/>
            <person name="Brown D.W."/>
            <person name="Naumann T.A."/>
            <person name="Divon H.H."/>
            <person name="Lysoe E."/>
            <person name="Uhlig S."/>
            <person name="Proctor R.H."/>
        </authorList>
    </citation>
    <scope>NUCLEOTIDE SEQUENCE</scope>
    <source>
        <strain evidence="3">NRRL 45417</strain>
    </source>
</reference>
<evidence type="ECO:0000313" key="4">
    <source>
        <dbReference type="Proteomes" id="UP000604273"/>
    </source>
</evidence>
<sequence length="739" mass="84327">MHDILPEVLEWASYKAGPEPDTLAPLDAKENQNDRQNPNLQNTPYGGALTSFEPSLQRSFLAARQAIVDSWLKNELKNATLDNLENYREVLSSETQIKRIARKVDDKHISGKRFTQDFIADQLRKNQDAIDFFVDFALDKRIEEMEYPKRIAREEIERILQVQRNEGNEYEILGINKEITPSELRHQQRKLWFLVHPDRNREEGSDDCAKLVNSAADTLLAQNKKSYKPPAGTRSDKEHEGMFGPGAYGSEPEDDDEEDDTSQEIPDIPEVIKKEHSKMEKSIKEYFSMSEADEHEIPDRIRKSNNKIQRLNAEANIKPVELYMVDRDVLQSLKNEQLRIIAIQENEGAVKAKKQLAVFEKQCDKTCGQPKFQWPTHWAEIMAEAVRGKLVEMNKSNRQFGGQGGDLENISMRDAGSLSPTTEVSEFDNGSKQLGPGYTSLGDRILGYRPIRKYNRFEDMVVTSSVTYFVESPGSPIFRVLSEANIGHAALAYDRLPVSEKNDVETHLRSVSDGSINLGNYDKILAIGAKDSGYEYHNRYPDTWVHIAVTGDDEPSKAKIIHRTAFRNLVGSRDADKMIDTFYVNNGIEPPWATTPYPDPENRALYDPHVFPAPRQRAWESPFRRPRGIPPLHPDMRSIAYGGEGVRPNLATRSYHENFDPRIQSGGEDRGRYHSTQLMTRSHPSELEPRIHSMQNGVEDRLIRAIEELMIVSKQQDQRLELMESALARIPRGESNTEN</sequence>
<feature type="region of interest" description="Disordered" evidence="1">
    <location>
        <begin position="221"/>
        <end position="268"/>
    </location>
</feature>
<reference evidence="3" key="2">
    <citation type="submission" date="2020-05" db="EMBL/GenBank/DDBJ databases">
        <authorList>
            <person name="Kim H.-S."/>
            <person name="Proctor R.H."/>
            <person name="Brown D.W."/>
        </authorList>
    </citation>
    <scope>NUCLEOTIDE SEQUENCE</scope>
    <source>
        <strain evidence="3">NRRL 45417</strain>
    </source>
</reference>
<evidence type="ECO:0000313" key="3">
    <source>
        <dbReference type="EMBL" id="KAF4951686.1"/>
    </source>
</evidence>